<dbReference type="SFLD" id="SFLDS00003">
    <property type="entry name" value="Haloacid_Dehalogenase"/>
    <property type="match status" value="1"/>
</dbReference>
<dbReference type="Proteomes" id="UP000727456">
    <property type="component" value="Unassembled WGS sequence"/>
</dbReference>
<proteinExistence type="predicted"/>
<dbReference type="SFLD" id="SFLDG01129">
    <property type="entry name" value="C1.5:_HAD__Beta-PGM__Phosphata"/>
    <property type="match status" value="1"/>
</dbReference>
<dbReference type="EMBL" id="JAAOZC010000004">
    <property type="protein sequence ID" value="NIJ08319.1"/>
    <property type="molecule type" value="Genomic_DNA"/>
</dbReference>
<reference evidence="1 2" key="1">
    <citation type="submission" date="2020-03" db="EMBL/GenBank/DDBJ databases">
        <title>Genomic Encyclopedia of Type Strains, Phase III (KMG-III): the genomes of soil and plant-associated and newly described type strains.</title>
        <authorList>
            <person name="Whitman W."/>
        </authorList>
    </citation>
    <scope>NUCLEOTIDE SEQUENCE [LARGE SCALE GENOMIC DNA]</scope>
    <source>
        <strain evidence="1 2">CECT 8804</strain>
    </source>
</reference>
<dbReference type="Pfam" id="PF00702">
    <property type="entry name" value="Hydrolase"/>
    <property type="match status" value="1"/>
</dbReference>
<dbReference type="PANTHER" id="PTHR43434">
    <property type="entry name" value="PHOSPHOGLYCOLATE PHOSPHATASE"/>
    <property type="match status" value="1"/>
</dbReference>
<evidence type="ECO:0000313" key="1">
    <source>
        <dbReference type="EMBL" id="NIJ08319.1"/>
    </source>
</evidence>
<dbReference type="InterPro" id="IPR036412">
    <property type="entry name" value="HAD-like_sf"/>
</dbReference>
<protein>
    <submittedName>
        <fullName evidence="1">Membrane protein</fullName>
    </submittedName>
</protein>
<evidence type="ECO:0000313" key="2">
    <source>
        <dbReference type="Proteomes" id="UP000727456"/>
    </source>
</evidence>
<organism evidence="1 2">
    <name type="scientific">Sphingomonas vulcanisoli</name>
    <dbReference type="NCBI Taxonomy" id="1658060"/>
    <lineage>
        <taxon>Bacteria</taxon>
        <taxon>Pseudomonadati</taxon>
        <taxon>Pseudomonadota</taxon>
        <taxon>Alphaproteobacteria</taxon>
        <taxon>Sphingomonadales</taxon>
        <taxon>Sphingomonadaceae</taxon>
        <taxon>Sphingomonas</taxon>
    </lineage>
</organism>
<gene>
    <name evidence="1" type="ORF">FHS31_001936</name>
</gene>
<dbReference type="InterPro" id="IPR023214">
    <property type="entry name" value="HAD_sf"/>
</dbReference>
<dbReference type="SFLD" id="SFLDG01135">
    <property type="entry name" value="C1.5.6:_HAD__Beta-PGM__Phospha"/>
    <property type="match status" value="1"/>
</dbReference>
<name>A0ABX0TS20_9SPHN</name>
<dbReference type="SUPFAM" id="SSF56784">
    <property type="entry name" value="HAD-like"/>
    <property type="match status" value="1"/>
</dbReference>
<dbReference type="RefSeq" id="WP_167073163.1">
    <property type="nucleotide sequence ID" value="NZ_JAAOZC010000004.1"/>
</dbReference>
<dbReference type="NCBIfam" id="TIGR01509">
    <property type="entry name" value="HAD-SF-IA-v3"/>
    <property type="match status" value="1"/>
</dbReference>
<dbReference type="PANTHER" id="PTHR43434:SF16">
    <property type="entry name" value="BLL8046 PROTEIN"/>
    <property type="match status" value="1"/>
</dbReference>
<sequence length="224" mass="23539">MSTASTLRPVLFDIDGTLIDSNPLHVLAWSRAFREHGYEIADEAIHAQIGKGGDNLLPTLLPQANSDEQAAIDARQGEIFAADYLAEAKPFRNAAELLRHAAAAGKQIVLASSATQSEVDHYAGLLGIADILAATTSIDDVNCSKPEPDIFAVALRKIGLEPTGALVVGDTIWDVEAASRIGLGTIALLSGGVSAHDLEQAGAIAIYEDAARLLAFYAQSPLAR</sequence>
<keyword evidence="2" id="KW-1185">Reference proteome</keyword>
<dbReference type="InterPro" id="IPR006439">
    <property type="entry name" value="HAD-SF_hydro_IA"/>
</dbReference>
<dbReference type="Gene3D" id="3.40.50.1000">
    <property type="entry name" value="HAD superfamily/HAD-like"/>
    <property type="match status" value="1"/>
</dbReference>
<accession>A0ABX0TS20</accession>
<dbReference type="NCBIfam" id="TIGR01549">
    <property type="entry name" value="HAD-SF-IA-v1"/>
    <property type="match status" value="1"/>
</dbReference>
<dbReference type="InterPro" id="IPR023198">
    <property type="entry name" value="PGP-like_dom2"/>
</dbReference>
<dbReference type="Gene3D" id="1.10.150.240">
    <property type="entry name" value="Putative phosphatase, domain 2"/>
    <property type="match status" value="1"/>
</dbReference>
<comment type="caution">
    <text evidence="1">The sequence shown here is derived from an EMBL/GenBank/DDBJ whole genome shotgun (WGS) entry which is preliminary data.</text>
</comment>
<dbReference type="InterPro" id="IPR050155">
    <property type="entry name" value="HAD-like_hydrolase_sf"/>
</dbReference>